<dbReference type="EMBL" id="MASU01000002">
    <property type="protein sequence ID" value="PXY37755.1"/>
    <property type="molecule type" value="Genomic_DNA"/>
</dbReference>
<dbReference type="CDD" id="cd13432">
    <property type="entry name" value="LDT_IgD_like_2"/>
    <property type="match status" value="1"/>
</dbReference>
<feature type="active site" description="Proton donor/acceptor" evidence="7">
    <location>
        <position position="315"/>
    </location>
</feature>
<gene>
    <name evidence="10" type="ORF">BA062_03820</name>
</gene>
<keyword evidence="11" id="KW-1185">Reference proteome</keyword>
<evidence type="ECO:0000256" key="6">
    <source>
        <dbReference type="ARBA" id="ARBA00023316"/>
    </source>
</evidence>
<dbReference type="InterPro" id="IPR038063">
    <property type="entry name" value="Transpep_catalytic_dom"/>
</dbReference>
<dbReference type="Pfam" id="PF03734">
    <property type="entry name" value="YkuD"/>
    <property type="match status" value="1"/>
</dbReference>
<dbReference type="GO" id="GO:0005576">
    <property type="term" value="C:extracellular region"/>
    <property type="evidence" value="ECO:0007669"/>
    <property type="project" value="TreeGrafter"/>
</dbReference>
<dbReference type="Pfam" id="PF17964">
    <property type="entry name" value="Big_10"/>
    <property type="match status" value="1"/>
</dbReference>
<feature type="active site" description="Nucleophile" evidence="7">
    <location>
        <position position="333"/>
    </location>
</feature>
<keyword evidence="8" id="KW-0732">Signal</keyword>
<dbReference type="PANTHER" id="PTHR30582">
    <property type="entry name" value="L,D-TRANSPEPTIDASE"/>
    <property type="match status" value="1"/>
</dbReference>
<evidence type="ECO:0000256" key="3">
    <source>
        <dbReference type="ARBA" id="ARBA00022960"/>
    </source>
</evidence>
<dbReference type="CDD" id="cd16913">
    <property type="entry name" value="YkuD_like"/>
    <property type="match status" value="1"/>
</dbReference>
<evidence type="ECO:0000313" key="10">
    <source>
        <dbReference type="EMBL" id="PXY37755.1"/>
    </source>
</evidence>
<comment type="caution">
    <text evidence="10">The sequence shown here is derived from an EMBL/GenBank/DDBJ whole genome shotgun (WGS) entry which is preliminary data.</text>
</comment>
<evidence type="ECO:0000256" key="2">
    <source>
        <dbReference type="ARBA" id="ARBA00022679"/>
    </source>
</evidence>
<dbReference type="PANTHER" id="PTHR30582:SF2">
    <property type="entry name" value="L,D-TRANSPEPTIDASE YCIB-RELATED"/>
    <property type="match status" value="1"/>
</dbReference>
<evidence type="ECO:0000256" key="8">
    <source>
        <dbReference type="SAM" id="SignalP"/>
    </source>
</evidence>
<dbReference type="PROSITE" id="PS51257">
    <property type="entry name" value="PROKAR_LIPOPROTEIN"/>
    <property type="match status" value="1"/>
</dbReference>
<dbReference type="PROSITE" id="PS52029">
    <property type="entry name" value="LD_TPASE"/>
    <property type="match status" value="1"/>
</dbReference>
<dbReference type="OrthoDB" id="5242354at2"/>
<dbReference type="SUPFAM" id="SSF141523">
    <property type="entry name" value="L,D-transpeptidase catalytic domain-like"/>
    <property type="match status" value="1"/>
</dbReference>
<keyword evidence="2" id="KW-0808">Transferase</keyword>
<name>A0A318LW93_9PSEU</name>
<dbReference type="RefSeq" id="WP_110334631.1">
    <property type="nucleotide sequence ID" value="NZ_JBHVKT010000008.1"/>
</dbReference>
<keyword evidence="6 7" id="KW-0961">Cell wall biogenesis/degradation</keyword>
<dbReference type="GO" id="GO:0018104">
    <property type="term" value="P:peptidoglycan-protein cross-linking"/>
    <property type="evidence" value="ECO:0007669"/>
    <property type="project" value="TreeGrafter"/>
</dbReference>
<dbReference type="GO" id="GO:0071972">
    <property type="term" value="F:peptidoglycan L,D-transpeptidase activity"/>
    <property type="evidence" value="ECO:0007669"/>
    <property type="project" value="TreeGrafter"/>
</dbReference>
<evidence type="ECO:0000259" key="9">
    <source>
        <dbReference type="PROSITE" id="PS52029"/>
    </source>
</evidence>
<comment type="pathway">
    <text evidence="1 7">Cell wall biogenesis; peptidoglycan biosynthesis.</text>
</comment>
<protein>
    <submittedName>
        <fullName evidence="10">L,D-transpeptidase</fullName>
    </submittedName>
</protein>
<feature type="chain" id="PRO_5038917332" evidence="8">
    <location>
        <begin position="22"/>
        <end position="385"/>
    </location>
</feature>
<evidence type="ECO:0000256" key="5">
    <source>
        <dbReference type="ARBA" id="ARBA00023315"/>
    </source>
</evidence>
<dbReference type="Gene3D" id="2.60.40.3710">
    <property type="match status" value="1"/>
</dbReference>
<accession>A0A318LW93</accession>
<dbReference type="Proteomes" id="UP000247892">
    <property type="component" value="Unassembled WGS sequence"/>
</dbReference>
<reference evidence="10 11" key="1">
    <citation type="submission" date="2016-07" db="EMBL/GenBank/DDBJ databases">
        <title>Draft genome sequence of Prauserella sp. YIM 121212, isolated from alkaline soil.</title>
        <authorList>
            <person name="Ruckert C."/>
            <person name="Albersmeier A."/>
            <person name="Jiang C.-L."/>
            <person name="Jiang Y."/>
            <person name="Kalinowski J."/>
            <person name="Schneider O."/>
            <person name="Winkler A."/>
            <person name="Zotchev S.B."/>
        </authorList>
    </citation>
    <scope>NUCLEOTIDE SEQUENCE [LARGE SCALE GENOMIC DNA]</scope>
    <source>
        <strain evidence="10 11">YIM 121212</strain>
    </source>
</reference>
<dbReference type="GO" id="GO:0016746">
    <property type="term" value="F:acyltransferase activity"/>
    <property type="evidence" value="ECO:0007669"/>
    <property type="project" value="UniProtKB-KW"/>
</dbReference>
<dbReference type="GO" id="GO:0008360">
    <property type="term" value="P:regulation of cell shape"/>
    <property type="evidence" value="ECO:0007669"/>
    <property type="project" value="UniProtKB-UniRule"/>
</dbReference>
<keyword evidence="4 7" id="KW-0573">Peptidoglycan synthesis</keyword>
<dbReference type="InterPro" id="IPR041280">
    <property type="entry name" value="Big_10"/>
</dbReference>
<feature type="signal peptide" evidence="8">
    <location>
        <begin position="1"/>
        <end position="21"/>
    </location>
</feature>
<evidence type="ECO:0000256" key="4">
    <source>
        <dbReference type="ARBA" id="ARBA00022984"/>
    </source>
</evidence>
<dbReference type="InterPro" id="IPR050979">
    <property type="entry name" value="LD-transpeptidase"/>
</dbReference>
<proteinExistence type="predicted"/>
<evidence type="ECO:0000256" key="1">
    <source>
        <dbReference type="ARBA" id="ARBA00004752"/>
    </source>
</evidence>
<evidence type="ECO:0000256" key="7">
    <source>
        <dbReference type="PROSITE-ProRule" id="PRU01373"/>
    </source>
</evidence>
<dbReference type="UniPathway" id="UPA00219"/>
<dbReference type="GO" id="GO:0071555">
    <property type="term" value="P:cell wall organization"/>
    <property type="evidence" value="ECO:0007669"/>
    <property type="project" value="UniProtKB-UniRule"/>
</dbReference>
<dbReference type="InterPro" id="IPR005490">
    <property type="entry name" value="LD_TPept_cat_dom"/>
</dbReference>
<keyword evidence="5" id="KW-0012">Acyltransferase</keyword>
<keyword evidence="3 7" id="KW-0133">Cell shape</keyword>
<sequence>MIERRTVFRAAMAAGSAGLLAACSGQTGGTAEVNQAHVPPKAQLTADPAVNTKDVSVVKPVTVTVKEGTLTEVKLTNADGAEVKGELNPEKTTWTSAEPLGYGKTYTYSAKAKGSDNKTAELTGSFATVTPAREVRATLNPVDHAEVGVAMPISVKFAEAVTDRAAAQRALTVETSTEVEGAWAWLSDRQVDWRPKEYWPANTQVNVSAKLYGVHYGNGAYGKADVTTTFTIGRNQVVKVHTPEHRMRVYRDGNEIANYPCSNGKDADPNLNTPNGTVIVMTREPTSIFDNERYGYTDLEKKWCCRISNHGEYIHENEENRANIGKANTSHGCINLLEADAKAYFDSALIGDPVEVTGSKANFPTTSDVMDWLLDWETWKSMSAL</sequence>
<organism evidence="10 11">
    <name type="scientific">Prauserella flavalba</name>
    <dbReference type="NCBI Taxonomy" id="1477506"/>
    <lineage>
        <taxon>Bacteria</taxon>
        <taxon>Bacillati</taxon>
        <taxon>Actinomycetota</taxon>
        <taxon>Actinomycetes</taxon>
        <taxon>Pseudonocardiales</taxon>
        <taxon>Pseudonocardiaceae</taxon>
        <taxon>Prauserella</taxon>
    </lineage>
</organism>
<dbReference type="Gene3D" id="2.60.40.3780">
    <property type="match status" value="1"/>
</dbReference>
<dbReference type="Gene3D" id="2.40.440.10">
    <property type="entry name" value="L,D-transpeptidase catalytic domain-like"/>
    <property type="match status" value="1"/>
</dbReference>
<dbReference type="AlphaFoldDB" id="A0A318LW93"/>
<feature type="domain" description="L,D-TPase catalytic" evidence="9">
    <location>
        <begin position="236"/>
        <end position="357"/>
    </location>
</feature>
<evidence type="ECO:0000313" key="11">
    <source>
        <dbReference type="Proteomes" id="UP000247892"/>
    </source>
</evidence>